<protein>
    <submittedName>
        <fullName evidence="2">Uncharacterized protein</fullName>
    </submittedName>
</protein>
<proteinExistence type="predicted"/>
<reference evidence="2" key="1">
    <citation type="submission" date="2017-08" db="EMBL/GenBank/DDBJ databases">
        <authorList>
            <person name="Polle J.E."/>
            <person name="Barry K."/>
            <person name="Cushman J."/>
            <person name="Schmutz J."/>
            <person name="Tran D."/>
            <person name="Hathwaick L.T."/>
            <person name="Yim W.C."/>
            <person name="Jenkins J."/>
            <person name="Mckie-Krisberg Z.M."/>
            <person name="Prochnik S."/>
            <person name="Lindquist E."/>
            <person name="Dockter R.B."/>
            <person name="Adam C."/>
            <person name="Molina H."/>
            <person name="Bunkerborg J."/>
            <person name="Jin E."/>
            <person name="Buchheim M."/>
            <person name="Magnuson J."/>
        </authorList>
    </citation>
    <scope>NUCLEOTIDE SEQUENCE</scope>
    <source>
        <strain evidence="2">CCAP 19/18</strain>
    </source>
</reference>
<dbReference type="EMBL" id="MU069788">
    <property type="protein sequence ID" value="KAF5833846.1"/>
    <property type="molecule type" value="Genomic_DNA"/>
</dbReference>
<comment type="caution">
    <text evidence="2">The sequence shown here is derived from an EMBL/GenBank/DDBJ whole genome shotgun (WGS) entry which is preliminary data.</text>
</comment>
<feature type="non-terminal residue" evidence="2">
    <location>
        <position position="1"/>
    </location>
</feature>
<accession>A0ABQ7GGX5</accession>
<keyword evidence="3" id="KW-1185">Reference proteome</keyword>
<feature type="compositionally biased region" description="Low complexity" evidence="1">
    <location>
        <begin position="1"/>
        <end position="22"/>
    </location>
</feature>
<evidence type="ECO:0000313" key="2">
    <source>
        <dbReference type="EMBL" id="KAF5833846.1"/>
    </source>
</evidence>
<feature type="non-terminal residue" evidence="2">
    <location>
        <position position="106"/>
    </location>
</feature>
<evidence type="ECO:0000256" key="1">
    <source>
        <dbReference type="SAM" id="MobiDB-lite"/>
    </source>
</evidence>
<gene>
    <name evidence="2" type="ORF">DUNSADRAFT_9720</name>
</gene>
<dbReference type="Proteomes" id="UP000815325">
    <property type="component" value="Unassembled WGS sequence"/>
</dbReference>
<feature type="region of interest" description="Disordered" evidence="1">
    <location>
        <begin position="1"/>
        <end position="34"/>
    </location>
</feature>
<evidence type="ECO:0000313" key="3">
    <source>
        <dbReference type="Proteomes" id="UP000815325"/>
    </source>
</evidence>
<organism evidence="2 3">
    <name type="scientific">Dunaliella salina</name>
    <name type="common">Green alga</name>
    <name type="synonym">Protococcus salinus</name>
    <dbReference type="NCBI Taxonomy" id="3046"/>
    <lineage>
        <taxon>Eukaryota</taxon>
        <taxon>Viridiplantae</taxon>
        <taxon>Chlorophyta</taxon>
        <taxon>core chlorophytes</taxon>
        <taxon>Chlorophyceae</taxon>
        <taxon>CS clade</taxon>
        <taxon>Chlamydomonadales</taxon>
        <taxon>Dunaliellaceae</taxon>
        <taxon>Dunaliella</taxon>
    </lineage>
</organism>
<name>A0ABQ7GGX5_DUNSA</name>
<sequence length="106" mass="10670">RLRSVPSSSLAPFSLPSPDPLSWHTPPDVRPQPAPTTFQLAQLSSRQMTGANAALSGVAGHRAGGQASLLQPHQGDYFTASGPGSAAAAAAHPPPSVLSEAVGIAL</sequence>